<feature type="domain" description="Thymidylate kinase-like" evidence="5">
    <location>
        <begin position="8"/>
        <end position="196"/>
    </location>
</feature>
<name>A0A7G9WL79_9FIRM</name>
<comment type="similarity">
    <text evidence="1">Belongs to the thymidylate kinase family.</text>
</comment>
<keyword evidence="3" id="KW-0547">Nucleotide-binding</keyword>
<keyword evidence="7" id="KW-1185">Reference proteome</keyword>
<proteinExistence type="inferred from homology"/>
<evidence type="ECO:0000259" key="5">
    <source>
        <dbReference type="Pfam" id="PF02223"/>
    </source>
</evidence>
<dbReference type="GO" id="GO:0005524">
    <property type="term" value="F:ATP binding"/>
    <property type="evidence" value="ECO:0007669"/>
    <property type="project" value="UniProtKB-KW"/>
</dbReference>
<keyword evidence="4" id="KW-0067">ATP-binding</keyword>
<gene>
    <name evidence="6" type="ORF">H6X83_05730</name>
</gene>
<dbReference type="InterPro" id="IPR039430">
    <property type="entry name" value="Thymidylate_kin-like_dom"/>
</dbReference>
<dbReference type="Gene3D" id="3.40.50.300">
    <property type="entry name" value="P-loop containing nucleotide triphosphate hydrolases"/>
    <property type="match status" value="1"/>
</dbReference>
<dbReference type="InterPro" id="IPR027417">
    <property type="entry name" value="P-loop_NTPase"/>
</dbReference>
<protein>
    <recommendedName>
        <fullName evidence="2">Thymidylate kinase</fullName>
    </recommendedName>
</protein>
<dbReference type="GO" id="GO:0004798">
    <property type="term" value="F:dTMP kinase activity"/>
    <property type="evidence" value="ECO:0007669"/>
    <property type="project" value="TreeGrafter"/>
</dbReference>
<dbReference type="PANTHER" id="PTHR10344:SF4">
    <property type="entry name" value="UMP-CMP KINASE 2, MITOCHONDRIAL"/>
    <property type="match status" value="1"/>
</dbReference>
<dbReference type="PANTHER" id="PTHR10344">
    <property type="entry name" value="THYMIDYLATE KINASE"/>
    <property type="match status" value="1"/>
</dbReference>
<dbReference type="GO" id="GO:0006235">
    <property type="term" value="P:dTTP biosynthetic process"/>
    <property type="evidence" value="ECO:0007669"/>
    <property type="project" value="TreeGrafter"/>
</dbReference>
<organism evidence="6 7">
    <name type="scientific">Caproicibacterium amylolyticum</name>
    <dbReference type="NCBI Taxonomy" id="2766537"/>
    <lineage>
        <taxon>Bacteria</taxon>
        <taxon>Bacillati</taxon>
        <taxon>Bacillota</taxon>
        <taxon>Clostridia</taxon>
        <taxon>Eubacteriales</taxon>
        <taxon>Oscillospiraceae</taxon>
        <taxon>Caproicibacterium</taxon>
    </lineage>
</organism>
<evidence type="ECO:0000256" key="4">
    <source>
        <dbReference type="ARBA" id="ARBA00022840"/>
    </source>
</evidence>
<evidence type="ECO:0000256" key="2">
    <source>
        <dbReference type="ARBA" id="ARBA00017144"/>
    </source>
</evidence>
<dbReference type="AlphaFoldDB" id="A0A7G9WL79"/>
<evidence type="ECO:0000313" key="6">
    <source>
        <dbReference type="EMBL" id="QNO19441.1"/>
    </source>
</evidence>
<dbReference type="KEGG" id="caml:H6X83_05730"/>
<sequence>MMGKLLVLEGLDGSGKQTQTSYLCTAFQTAQAQYRHVSFPDYAQPSSALVKMYLQGEFGASPQDVNPYAASSFYAVDRFASYRKFWKKDYDNGMVILADRYTTSNLVYQLPKLPRGEWNAFTEWLLDYEYHRFELPIPDLTIFLDMPPAVSESLLAKRYHGDEQKKDIHEKSMTFQQDCRQAALYAAQKLHWKVVSCAAGGSLRTPQEIHAEVLQIVRENGLLNQAETAKV</sequence>
<keyword evidence="6" id="KW-0808">Transferase</keyword>
<dbReference type="Pfam" id="PF02223">
    <property type="entry name" value="Thymidylate_kin"/>
    <property type="match status" value="1"/>
</dbReference>
<evidence type="ECO:0000313" key="7">
    <source>
        <dbReference type="Proteomes" id="UP000516046"/>
    </source>
</evidence>
<keyword evidence="6" id="KW-0418">Kinase</keyword>
<evidence type="ECO:0000256" key="1">
    <source>
        <dbReference type="ARBA" id="ARBA00009776"/>
    </source>
</evidence>
<dbReference type="Proteomes" id="UP000516046">
    <property type="component" value="Chromosome"/>
</dbReference>
<accession>A0A7G9WL79</accession>
<dbReference type="EMBL" id="CP060696">
    <property type="protein sequence ID" value="QNO19441.1"/>
    <property type="molecule type" value="Genomic_DNA"/>
</dbReference>
<dbReference type="GO" id="GO:0005829">
    <property type="term" value="C:cytosol"/>
    <property type="evidence" value="ECO:0007669"/>
    <property type="project" value="TreeGrafter"/>
</dbReference>
<dbReference type="SUPFAM" id="SSF52540">
    <property type="entry name" value="P-loop containing nucleoside triphosphate hydrolases"/>
    <property type="match status" value="1"/>
</dbReference>
<dbReference type="GO" id="GO:0006227">
    <property type="term" value="P:dUDP biosynthetic process"/>
    <property type="evidence" value="ECO:0007669"/>
    <property type="project" value="TreeGrafter"/>
</dbReference>
<evidence type="ECO:0000256" key="3">
    <source>
        <dbReference type="ARBA" id="ARBA00022741"/>
    </source>
</evidence>
<dbReference type="GO" id="GO:0006233">
    <property type="term" value="P:dTDP biosynthetic process"/>
    <property type="evidence" value="ECO:0007669"/>
    <property type="project" value="TreeGrafter"/>
</dbReference>
<reference evidence="6 7" key="1">
    <citation type="submission" date="2020-08" db="EMBL/GenBank/DDBJ databases">
        <authorList>
            <person name="Ren C."/>
            <person name="Gu Y."/>
            <person name="Xu Y."/>
        </authorList>
    </citation>
    <scope>NUCLEOTIDE SEQUENCE [LARGE SCALE GENOMIC DNA]</scope>
    <source>
        <strain evidence="6 7">LBM18003</strain>
    </source>
</reference>
<dbReference type="CDD" id="cd01672">
    <property type="entry name" value="TMPK"/>
    <property type="match status" value="1"/>
</dbReference>